<evidence type="ECO:0000256" key="1">
    <source>
        <dbReference type="ARBA" id="ARBA00004571"/>
    </source>
</evidence>
<keyword evidence="6 8" id="KW-0472">Membrane</keyword>
<evidence type="ECO:0000256" key="10">
    <source>
        <dbReference type="SAM" id="SignalP"/>
    </source>
</evidence>
<evidence type="ECO:0000256" key="9">
    <source>
        <dbReference type="RuleBase" id="RU003357"/>
    </source>
</evidence>
<keyword evidence="14" id="KW-1185">Reference proteome</keyword>
<feature type="chain" id="PRO_5045729292" evidence="10">
    <location>
        <begin position="28"/>
        <end position="967"/>
    </location>
</feature>
<keyword evidence="13" id="KW-0675">Receptor</keyword>
<comment type="subcellular location">
    <subcellularLocation>
        <location evidence="1 8">Cell outer membrane</location>
        <topology evidence="1 8">Multi-pass membrane protein</topology>
    </subcellularLocation>
</comment>
<keyword evidence="10" id="KW-0732">Signal</keyword>
<dbReference type="SUPFAM" id="SSF56935">
    <property type="entry name" value="Porins"/>
    <property type="match status" value="1"/>
</dbReference>
<comment type="caution">
    <text evidence="13">The sequence shown here is derived from an EMBL/GenBank/DDBJ whole genome shotgun (WGS) entry which is preliminary data.</text>
</comment>
<dbReference type="Gene3D" id="2.40.170.20">
    <property type="entry name" value="TonB-dependent receptor, beta-barrel domain"/>
    <property type="match status" value="1"/>
</dbReference>
<dbReference type="InterPro" id="IPR036942">
    <property type="entry name" value="Beta-barrel_TonB_sf"/>
</dbReference>
<dbReference type="CDD" id="cd01347">
    <property type="entry name" value="ligand_gated_channel"/>
    <property type="match status" value="1"/>
</dbReference>
<evidence type="ECO:0000256" key="7">
    <source>
        <dbReference type="ARBA" id="ARBA00023237"/>
    </source>
</evidence>
<protein>
    <submittedName>
        <fullName evidence="13">TonB-dependent receptor</fullName>
    </submittedName>
</protein>
<evidence type="ECO:0000256" key="6">
    <source>
        <dbReference type="ARBA" id="ARBA00023136"/>
    </source>
</evidence>
<dbReference type="PANTHER" id="PTHR47234:SF2">
    <property type="entry name" value="TONB-DEPENDENT RECEPTOR"/>
    <property type="match status" value="1"/>
</dbReference>
<evidence type="ECO:0000313" key="13">
    <source>
        <dbReference type="EMBL" id="MEZ0475165.1"/>
    </source>
</evidence>
<dbReference type="PROSITE" id="PS52016">
    <property type="entry name" value="TONB_DEPENDENT_REC_3"/>
    <property type="match status" value="1"/>
</dbReference>
<evidence type="ECO:0000256" key="3">
    <source>
        <dbReference type="ARBA" id="ARBA00022452"/>
    </source>
</evidence>
<keyword evidence="7 8" id="KW-0998">Cell outer membrane</keyword>
<feature type="domain" description="TonB-dependent receptor-like beta-barrel" evidence="11">
    <location>
        <begin position="384"/>
        <end position="930"/>
    </location>
</feature>
<dbReference type="EMBL" id="JBFWIC010000013">
    <property type="protein sequence ID" value="MEZ0475165.1"/>
    <property type="molecule type" value="Genomic_DNA"/>
</dbReference>
<evidence type="ECO:0000256" key="8">
    <source>
        <dbReference type="PROSITE-ProRule" id="PRU01360"/>
    </source>
</evidence>
<sequence length="967" mass="104645">MTSPTPCRLALAVQLSLLLAVPAVVSAQDNEDQTRTLDAVQVTGTRIKRAEIEGQVPVHVVSREDIERSGLTSIGDVVQQLTGSGSALNTKFNSSGNFGFPPDGGGVGAGSAQVDLRHLGSKRVLVLVDGIRWVNEASASGVGASTDLNTIPLAIVERIEVLEDGASSLYGSDAIAGVVNIITRRDFDGGQVTLNYGEFGEGDGSIKGVDFAWGRTTERSNLFLGISHTDQGAVYARDREQSRFPVPGTGVAFGSSGTPTGRFIVTDPNTGATLDITPNSGDSDPTYDPAQTGCDRTDGFHCFATDDRFNFAEYNLLMTPSERTGVFGQFRFDINPNLQWYAKALYNRRESTNQAAPEPIFLGPEAGTGNPQADGIFISALNPYNPFGFDLDGRLTTPAADRNLVLIGRRPVEGGPRVFEQEVDTSYFNTGLIGSFDVRDTIWFWDVNAAYSKNKAEQTNYGSYNIRNIALALGDPAGCAAVSGCVPLNIFGGPGTITPEMLAWIQPVVRDESENELTLVSANLSGDLFRMPGEAGYVAFATGYEYRKYEGWYQPDPLTVRGDYNGVPSLPTSGEYDVNEVFVELSVPIFADSPLGKKLDLSLAGRYSDYSTFGGEFTPKYGLRWQVTDDFLLRATYAEGFRAPSIGELFGSDSRFDATLDDPCLIGTDGSPPTGDPDNCAALGVPAGAQQTNSQISVTTGGNSELDPERARSFTTGFVWSPWFASGASWSERLDFEVTFYRHTIDGPIQALSAQAQLDQCVETLDPLFCDGISRAATGGINAFNNRLTNLGHIKTDGWDVDLYWTLPAGDAGQFKFAWQNSFVGRYEAVGGAGQRQPREPGIEVEDSAIPEWTSTATLDWELDGWRASWAVRHISELTEDCGDAVAFPVCSDQASGTNTLDATTYHDMQLGYRFGWMRGLELTAGVNNLFDKDPPYCLSCSLNGYDASTYDIPGGRFWYLRADLRF</sequence>
<proteinExistence type="inferred from homology"/>
<evidence type="ECO:0000259" key="12">
    <source>
        <dbReference type="Pfam" id="PF07715"/>
    </source>
</evidence>
<gene>
    <name evidence="13" type="ORF">AB6713_11135</name>
</gene>
<dbReference type="InterPro" id="IPR012910">
    <property type="entry name" value="Plug_dom"/>
</dbReference>
<evidence type="ECO:0000256" key="5">
    <source>
        <dbReference type="ARBA" id="ARBA00023077"/>
    </source>
</evidence>
<feature type="domain" description="TonB-dependent receptor plug" evidence="12">
    <location>
        <begin position="55"/>
        <end position="178"/>
    </location>
</feature>
<reference evidence="13 14" key="1">
    <citation type="submission" date="2024-07" db="EMBL/GenBank/DDBJ databases">
        <title>Luteimonas salilacus sp. nov., isolated from the shore soil of Salt Lake in Tibet of China.</title>
        <authorList>
            <person name="Zhang X."/>
            <person name="Li A."/>
        </authorList>
    </citation>
    <scope>NUCLEOTIDE SEQUENCE [LARGE SCALE GENOMIC DNA]</scope>
    <source>
        <strain evidence="13 14">B3-2-R+30</strain>
    </source>
</reference>
<name>A0ABV4HR11_9GAMM</name>
<dbReference type="Pfam" id="PF00593">
    <property type="entry name" value="TonB_dep_Rec_b-barrel"/>
    <property type="match status" value="1"/>
</dbReference>
<feature type="signal peptide" evidence="10">
    <location>
        <begin position="1"/>
        <end position="27"/>
    </location>
</feature>
<evidence type="ECO:0000313" key="14">
    <source>
        <dbReference type="Proteomes" id="UP001566331"/>
    </source>
</evidence>
<evidence type="ECO:0000256" key="4">
    <source>
        <dbReference type="ARBA" id="ARBA00022692"/>
    </source>
</evidence>
<evidence type="ECO:0000256" key="2">
    <source>
        <dbReference type="ARBA" id="ARBA00022448"/>
    </source>
</evidence>
<dbReference type="Gene3D" id="2.170.130.10">
    <property type="entry name" value="TonB-dependent receptor, plug domain"/>
    <property type="match status" value="1"/>
</dbReference>
<dbReference type="InterPro" id="IPR039426">
    <property type="entry name" value="TonB-dep_rcpt-like"/>
</dbReference>
<dbReference type="InterPro" id="IPR037066">
    <property type="entry name" value="Plug_dom_sf"/>
</dbReference>
<dbReference type="Proteomes" id="UP001566331">
    <property type="component" value="Unassembled WGS sequence"/>
</dbReference>
<keyword evidence="5 9" id="KW-0798">TonB box</keyword>
<keyword evidence="3 8" id="KW-1134">Transmembrane beta strand</keyword>
<keyword evidence="2 8" id="KW-0813">Transport</keyword>
<keyword evidence="4 8" id="KW-0812">Transmembrane</keyword>
<evidence type="ECO:0000259" key="11">
    <source>
        <dbReference type="Pfam" id="PF00593"/>
    </source>
</evidence>
<comment type="similarity">
    <text evidence="8 9">Belongs to the TonB-dependent receptor family.</text>
</comment>
<dbReference type="InterPro" id="IPR000531">
    <property type="entry name" value="Beta-barrel_TonB"/>
</dbReference>
<organism evidence="13 14">
    <name type="scientific">Luteimonas salinilitoris</name>
    <dbReference type="NCBI Taxonomy" id="3237697"/>
    <lineage>
        <taxon>Bacteria</taxon>
        <taxon>Pseudomonadati</taxon>
        <taxon>Pseudomonadota</taxon>
        <taxon>Gammaproteobacteria</taxon>
        <taxon>Lysobacterales</taxon>
        <taxon>Lysobacteraceae</taxon>
        <taxon>Luteimonas</taxon>
    </lineage>
</organism>
<accession>A0ABV4HR11</accession>
<dbReference type="RefSeq" id="WP_370564261.1">
    <property type="nucleotide sequence ID" value="NZ_JBFWIB010000007.1"/>
</dbReference>
<dbReference type="Pfam" id="PF07715">
    <property type="entry name" value="Plug"/>
    <property type="match status" value="1"/>
</dbReference>
<dbReference type="PANTHER" id="PTHR47234">
    <property type="match status" value="1"/>
</dbReference>